<dbReference type="AlphaFoldDB" id="A0A0B7C2L6"/>
<dbReference type="EMBL" id="HACG01051814">
    <property type="protein sequence ID" value="CEK98685.1"/>
    <property type="molecule type" value="Transcribed_RNA"/>
</dbReference>
<reference evidence="2" key="1">
    <citation type="submission" date="2014-12" db="EMBL/GenBank/DDBJ databases">
        <title>Insight into the proteome of Arion vulgaris.</title>
        <authorList>
            <person name="Aradska J."/>
            <person name="Bulat T."/>
            <person name="Smidak R."/>
            <person name="Sarate P."/>
            <person name="Gangsoo J."/>
            <person name="Sialana F."/>
            <person name="Bilban M."/>
            <person name="Lubec G."/>
        </authorList>
    </citation>
    <scope>NUCLEOTIDE SEQUENCE</scope>
    <source>
        <tissue evidence="2">Skin</tissue>
    </source>
</reference>
<evidence type="ECO:0000256" key="1">
    <source>
        <dbReference type="SAM" id="SignalP"/>
    </source>
</evidence>
<sequence>MTLSQNKFLMAPSICNLQCLLVLAVLDTVLCMSVDVFQCSPLTPLENGNTREIKIP</sequence>
<feature type="chain" id="PRO_5002112361" evidence="1">
    <location>
        <begin position="32"/>
        <end position="56"/>
    </location>
</feature>
<keyword evidence="1" id="KW-0732">Signal</keyword>
<gene>
    <name evidence="2" type="primary">ORF219338</name>
</gene>
<organism evidence="2">
    <name type="scientific">Arion vulgaris</name>
    <dbReference type="NCBI Taxonomy" id="1028688"/>
    <lineage>
        <taxon>Eukaryota</taxon>
        <taxon>Metazoa</taxon>
        <taxon>Spiralia</taxon>
        <taxon>Lophotrochozoa</taxon>
        <taxon>Mollusca</taxon>
        <taxon>Gastropoda</taxon>
        <taxon>Heterobranchia</taxon>
        <taxon>Euthyneura</taxon>
        <taxon>Panpulmonata</taxon>
        <taxon>Eupulmonata</taxon>
        <taxon>Stylommatophora</taxon>
        <taxon>Helicina</taxon>
        <taxon>Arionoidea</taxon>
        <taxon>Arionidae</taxon>
        <taxon>Arion</taxon>
    </lineage>
</organism>
<feature type="non-terminal residue" evidence="2">
    <location>
        <position position="56"/>
    </location>
</feature>
<feature type="signal peptide" evidence="1">
    <location>
        <begin position="1"/>
        <end position="31"/>
    </location>
</feature>
<protein>
    <submittedName>
        <fullName evidence="2">Uncharacterized protein</fullName>
    </submittedName>
</protein>
<accession>A0A0B7C2L6</accession>
<name>A0A0B7C2L6_9EUPU</name>
<proteinExistence type="predicted"/>
<evidence type="ECO:0000313" key="2">
    <source>
        <dbReference type="EMBL" id="CEK98685.1"/>
    </source>
</evidence>